<keyword evidence="7" id="KW-1185">Reference proteome</keyword>
<dbReference type="GO" id="GO:0008270">
    <property type="term" value="F:zinc ion binding"/>
    <property type="evidence" value="ECO:0007669"/>
    <property type="project" value="UniProtKB-KW"/>
</dbReference>
<comment type="caution">
    <text evidence="6">The sequence shown here is derived from an EMBL/GenBank/DDBJ whole genome shotgun (WGS) entry which is preliminary data.</text>
</comment>
<dbReference type="EMBL" id="AGNL01010877">
    <property type="protein sequence ID" value="EJK68758.1"/>
    <property type="molecule type" value="Genomic_DNA"/>
</dbReference>
<proteinExistence type="predicted"/>
<dbReference type="SUPFAM" id="SSF144232">
    <property type="entry name" value="HIT/MYND zinc finger-like"/>
    <property type="match status" value="1"/>
</dbReference>
<dbReference type="PROSITE" id="PS01360">
    <property type="entry name" value="ZF_MYND_1"/>
    <property type="match status" value="1"/>
</dbReference>
<accession>K0SR91</accession>
<evidence type="ECO:0000313" key="7">
    <source>
        <dbReference type="Proteomes" id="UP000266841"/>
    </source>
</evidence>
<dbReference type="Pfam" id="PF01753">
    <property type="entry name" value="zf-MYND"/>
    <property type="match status" value="1"/>
</dbReference>
<evidence type="ECO:0000256" key="1">
    <source>
        <dbReference type="ARBA" id="ARBA00022723"/>
    </source>
</evidence>
<protein>
    <recommendedName>
        <fullName evidence="5">MYND-type domain-containing protein</fullName>
    </recommendedName>
</protein>
<dbReference type="InterPro" id="IPR002893">
    <property type="entry name" value="Znf_MYND"/>
</dbReference>
<gene>
    <name evidence="6" type="ORF">THAOC_10035</name>
</gene>
<evidence type="ECO:0000256" key="3">
    <source>
        <dbReference type="ARBA" id="ARBA00022833"/>
    </source>
</evidence>
<keyword evidence="1" id="KW-0479">Metal-binding</keyword>
<dbReference type="OrthoDB" id="422362at2759"/>
<reference evidence="6 7" key="1">
    <citation type="journal article" date="2012" name="Genome Biol.">
        <title>Genome and low-iron response of an oceanic diatom adapted to chronic iron limitation.</title>
        <authorList>
            <person name="Lommer M."/>
            <person name="Specht M."/>
            <person name="Roy A.S."/>
            <person name="Kraemer L."/>
            <person name="Andreson R."/>
            <person name="Gutowska M.A."/>
            <person name="Wolf J."/>
            <person name="Bergner S.V."/>
            <person name="Schilhabel M.B."/>
            <person name="Klostermeier U.C."/>
            <person name="Beiko R.G."/>
            <person name="Rosenstiel P."/>
            <person name="Hippler M."/>
            <person name="Laroche J."/>
        </authorList>
    </citation>
    <scope>NUCLEOTIDE SEQUENCE [LARGE SCALE GENOMIC DNA]</scope>
    <source>
        <strain evidence="6 7">CCMP1005</strain>
    </source>
</reference>
<evidence type="ECO:0000313" key="6">
    <source>
        <dbReference type="EMBL" id="EJK68758.1"/>
    </source>
</evidence>
<keyword evidence="3" id="KW-0862">Zinc</keyword>
<evidence type="ECO:0000256" key="2">
    <source>
        <dbReference type="ARBA" id="ARBA00022771"/>
    </source>
</evidence>
<name>K0SR91_THAOC</name>
<dbReference type="AlphaFoldDB" id="K0SR91"/>
<sequence length="493" mass="56395">MWRRRGGGVACPAFLFWRVSWQDGRARTADRRLLSYGPDVAAAWGCGWCTDRVGDWRPGLLSFRSVTVHRPSRLQLLISRCFNFRPRDGRFSCGVAHLSDFERKHAFEDHLQSAAAASRERLNTLPRATVLPPPLSTNLTEEHPLHEQQDELSYEANRRPLLRHERRLARRPPSVHRPWLSVGRAHSRHAFPIHPHQHRRAVPRPENLAILVTKALQEGRPELLEAPDLSRRERPLNPEGRSPAYIAVQKGNPVCLGVMAKAGANLHRAVPHTWEAGSPTQALVDPSEECLPVHCALVETVMSFTTSMCLSCMKTDSVKVCSQCKMAYFCGASCQKKKWQSHKKVCKKIQRGADLVPLYDAMPKPAQFDDTGFISFHDTVDNDLGLEDGEREEEYYDASKQWEYYDLRTKSWRAYPKKINQGIEGMHNLYMSPRYMYKPGPHFDDAVGKEERELSTNPPQNVATNHVYYCHMIDHHIYTGCGRRIRRRVLPDA</sequence>
<dbReference type="Proteomes" id="UP000266841">
    <property type="component" value="Unassembled WGS sequence"/>
</dbReference>
<evidence type="ECO:0000259" key="5">
    <source>
        <dbReference type="PROSITE" id="PS50865"/>
    </source>
</evidence>
<keyword evidence="2 4" id="KW-0863">Zinc-finger</keyword>
<organism evidence="6 7">
    <name type="scientific">Thalassiosira oceanica</name>
    <name type="common">Marine diatom</name>
    <dbReference type="NCBI Taxonomy" id="159749"/>
    <lineage>
        <taxon>Eukaryota</taxon>
        <taxon>Sar</taxon>
        <taxon>Stramenopiles</taxon>
        <taxon>Ochrophyta</taxon>
        <taxon>Bacillariophyta</taxon>
        <taxon>Coscinodiscophyceae</taxon>
        <taxon>Thalassiosirophycidae</taxon>
        <taxon>Thalassiosirales</taxon>
        <taxon>Thalassiosiraceae</taxon>
        <taxon>Thalassiosira</taxon>
    </lineage>
</organism>
<dbReference type="Gene3D" id="6.10.140.2220">
    <property type="match status" value="1"/>
</dbReference>
<evidence type="ECO:0000256" key="4">
    <source>
        <dbReference type="PROSITE-ProRule" id="PRU00134"/>
    </source>
</evidence>
<feature type="domain" description="MYND-type" evidence="5">
    <location>
        <begin position="309"/>
        <end position="346"/>
    </location>
</feature>
<dbReference type="PROSITE" id="PS50865">
    <property type="entry name" value="ZF_MYND_2"/>
    <property type="match status" value="1"/>
</dbReference>